<dbReference type="KEGG" id="pprf:DPRO_3802"/>
<dbReference type="EMBL" id="LT907975">
    <property type="protein sequence ID" value="SOB60719.1"/>
    <property type="molecule type" value="Genomic_DNA"/>
</dbReference>
<accession>A0A2C8FFR6</accession>
<feature type="compositionally biased region" description="Basic and acidic residues" evidence="1">
    <location>
        <begin position="94"/>
        <end position="103"/>
    </location>
</feature>
<sequence>MSESHMEKALLKIARQINAFDEASLMSLWEKYADRVSHFEPTKRWEEAVIVLNIIQSTRMKNQLFNYNWARSRMPDEGPVEVDLAALTAPEPSALRDKGRGQDAENDEATSGQSDGNKGRKGKILTLTPKNK</sequence>
<evidence type="ECO:0000313" key="3">
    <source>
        <dbReference type="Proteomes" id="UP000219215"/>
    </source>
</evidence>
<name>A0A2C8FFR6_9BACT</name>
<organism evidence="2 3">
    <name type="scientific">Pseudodesulfovibrio profundus</name>
    <dbReference type="NCBI Taxonomy" id="57320"/>
    <lineage>
        <taxon>Bacteria</taxon>
        <taxon>Pseudomonadati</taxon>
        <taxon>Thermodesulfobacteriota</taxon>
        <taxon>Desulfovibrionia</taxon>
        <taxon>Desulfovibrionales</taxon>
        <taxon>Desulfovibrionaceae</taxon>
    </lineage>
</organism>
<protein>
    <submittedName>
        <fullName evidence="2">Uncharacterized protein</fullName>
    </submittedName>
</protein>
<keyword evidence="3" id="KW-1185">Reference proteome</keyword>
<evidence type="ECO:0000256" key="1">
    <source>
        <dbReference type="SAM" id="MobiDB-lite"/>
    </source>
</evidence>
<feature type="region of interest" description="Disordered" evidence="1">
    <location>
        <begin position="81"/>
        <end position="132"/>
    </location>
</feature>
<dbReference type="Proteomes" id="UP000219215">
    <property type="component" value="Chromosome DPRO"/>
</dbReference>
<reference evidence="3" key="1">
    <citation type="submission" date="2017-09" db="EMBL/GenBank/DDBJ databases">
        <authorList>
            <person name="Regsiter A."/>
            <person name="William W."/>
        </authorList>
    </citation>
    <scope>NUCLEOTIDE SEQUENCE [LARGE SCALE GENOMIC DNA]</scope>
    <source>
        <strain evidence="3">500-1</strain>
    </source>
</reference>
<dbReference type="AlphaFoldDB" id="A0A2C8FFR6"/>
<gene>
    <name evidence="2" type="ORF">DPRO_3802</name>
</gene>
<dbReference type="RefSeq" id="WP_173806819.1">
    <property type="nucleotide sequence ID" value="NZ_LT907975.1"/>
</dbReference>
<proteinExistence type="predicted"/>
<evidence type="ECO:0000313" key="2">
    <source>
        <dbReference type="EMBL" id="SOB60719.1"/>
    </source>
</evidence>